<gene>
    <name evidence="6" type="ORF">SAMN05216219_3146</name>
</gene>
<dbReference type="SUPFAM" id="SSF55781">
    <property type="entry name" value="GAF domain-like"/>
    <property type="match status" value="1"/>
</dbReference>
<dbReference type="PANTHER" id="PTHR30136">
    <property type="entry name" value="HELIX-TURN-HELIX TRANSCRIPTIONAL REGULATOR, ICLR FAMILY"/>
    <property type="match status" value="1"/>
</dbReference>
<dbReference type="Pfam" id="PF01614">
    <property type="entry name" value="IclR_C"/>
    <property type="match status" value="1"/>
</dbReference>
<accession>A0A1I5DWP8</accession>
<name>A0A1I5DWP8_9MICO</name>
<dbReference type="InterPro" id="IPR029016">
    <property type="entry name" value="GAF-like_dom_sf"/>
</dbReference>
<evidence type="ECO:0000259" key="4">
    <source>
        <dbReference type="PROSITE" id="PS51077"/>
    </source>
</evidence>
<evidence type="ECO:0000256" key="3">
    <source>
        <dbReference type="ARBA" id="ARBA00023163"/>
    </source>
</evidence>
<dbReference type="SUPFAM" id="SSF46785">
    <property type="entry name" value="Winged helix' DNA-binding domain"/>
    <property type="match status" value="1"/>
</dbReference>
<dbReference type="Proteomes" id="UP000198867">
    <property type="component" value="Unassembled WGS sequence"/>
</dbReference>
<dbReference type="InterPro" id="IPR011991">
    <property type="entry name" value="ArsR-like_HTH"/>
</dbReference>
<dbReference type="InterPro" id="IPR014757">
    <property type="entry name" value="Tscrpt_reg_IclR_C"/>
</dbReference>
<organism evidence="6 7">
    <name type="scientific">Mycetocola miduiensis</name>
    <dbReference type="NCBI Taxonomy" id="995034"/>
    <lineage>
        <taxon>Bacteria</taxon>
        <taxon>Bacillati</taxon>
        <taxon>Actinomycetota</taxon>
        <taxon>Actinomycetes</taxon>
        <taxon>Micrococcales</taxon>
        <taxon>Microbacteriaceae</taxon>
        <taxon>Mycetocola</taxon>
    </lineage>
</organism>
<dbReference type="RefSeq" id="WP_281247455.1">
    <property type="nucleotide sequence ID" value="NZ_FOVM01000011.1"/>
</dbReference>
<dbReference type="EMBL" id="FOVM01000011">
    <property type="protein sequence ID" value="SFO03613.1"/>
    <property type="molecule type" value="Genomic_DNA"/>
</dbReference>
<evidence type="ECO:0000313" key="6">
    <source>
        <dbReference type="EMBL" id="SFO03613.1"/>
    </source>
</evidence>
<dbReference type="AlphaFoldDB" id="A0A1I5DWP8"/>
<evidence type="ECO:0000259" key="5">
    <source>
        <dbReference type="PROSITE" id="PS51078"/>
    </source>
</evidence>
<protein>
    <submittedName>
        <fullName evidence="6">Transcriptional regulator, IclR family</fullName>
    </submittedName>
</protein>
<dbReference type="SMART" id="SM00346">
    <property type="entry name" value="HTH_ICLR"/>
    <property type="match status" value="1"/>
</dbReference>
<proteinExistence type="predicted"/>
<dbReference type="InterPro" id="IPR050707">
    <property type="entry name" value="HTH_MetabolicPath_Reg"/>
</dbReference>
<dbReference type="Gene3D" id="1.10.10.10">
    <property type="entry name" value="Winged helix-like DNA-binding domain superfamily/Winged helix DNA-binding domain"/>
    <property type="match status" value="1"/>
</dbReference>
<dbReference type="InterPro" id="IPR036388">
    <property type="entry name" value="WH-like_DNA-bd_sf"/>
</dbReference>
<evidence type="ECO:0000256" key="2">
    <source>
        <dbReference type="ARBA" id="ARBA00023125"/>
    </source>
</evidence>
<dbReference type="GO" id="GO:0045892">
    <property type="term" value="P:negative regulation of DNA-templated transcription"/>
    <property type="evidence" value="ECO:0007669"/>
    <property type="project" value="TreeGrafter"/>
</dbReference>
<dbReference type="STRING" id="995034.SAMN05216219_3146"/>
<evidence type="ECO:0000313" key="7">
    <source>
        <dbReference type="Proteomes" id="UP000198867"/>
    </source>
</evidence>
<keyword evidence="3" id="KW-0804">Transcription</keyword>
<feature type="domain" description="HTH iclR-type" evidence="4">
    <location>
        <begin position="13"/>
        <end position="75"/>
    </location>
</feature>
<sequence length="273" mass="29448">MVARGAADPAASDAASITALRILEVMLEGTGSSGVSEIAANLDLPKARVHRHLTQLRAAGFVQHDPKTRRYEIGWRLALFGNRIAIQASPVITAKPRMEQLRDAVNQTIVFSQVNETGVVVMEVLPGHSPMDILFHPGTTFGFNAAAQGKIALAFGSEEQLRDWEAFALDVRTERTLTDRVKLGVEVEEARERGWASAPEETYVGVNAIAAPVLDARGSLVGTLAIVGSVHYLPDPPEPATIEALMAASADLSADFGFKQPPPIRNEEEIEEH</sequence>
<keyword evidence="1" id="KW-0805">Transcription regulation</keyword>
<dbReference type="Pfam" id="PF09339">
    <property type="entry name" value="HTH_IclR"/>
    <property type="match status" value="1"/>
</dbReference>
<reference evidence="7" key="1">
    <citation type="submission" date="2016-10" db="EMBL/GenBank/DDBJ databases">
        <authorList>
            <person name="Varghese N."/>
            <person name="Submissions S."/>
        </authorList>
    </citation>
    <scope>NUCLEOTIDE SEQUENCE [LARGE SCALE GENOMIC DNA]</scope>
    <source>
        <strain evidence="7">CGMCC 1.11101</strain>
    </source>
</reference>
<dbReference type="PROSITE" id="PS51077">
    <property type="entry name" value="HTH_ICLR"/>
    <property type="match status" value="1"/>
</dbReference>
<keyword evidence="2" id="KW-0238">DNA-binding</keyword>
<dbReference type="PANTHER" id="PTHR30136:SF24">
    <property type="entry name" value="HTH-TYPE TRANSCRIPTIONAL REPRESSOR ALLR"/>
    <property type="match status" value="1"/>
</dbReference>
<feature type="domain" description="IclR-ED" evidence="5">
    <location>
        <begin position="76"/>
        <end position="258"/>
    </location>
</feature>
<evidence type="ECO:0000256" key="1">
    <source>
        <dbReference type="ARBA" id="ARBA00023015"/>
    </source>
</evidence>
<dbReference type="Gene3D" id="3.30.450.40">
    <property type="match status" value="1"/>
</dbReference>
<dbReference type="PROSITE" id="PS51078">
    <property type="entry name" value="ICLR_ED"/>
    <property type="match status" value="1"/>
</dbReference>
<keyword evidence="7" id="KW-1185">Reference proteome</keyword>
<dbReference type="InterPro" id="IPR005471">
    <property type="entry name" value="Tscrpt_reg_IclR_N"/>
</dbReference>
<dbReference type="CDD" id="cd00090">
    <property type="entry name" value="HTH_ARSR"/>
    <property type="match status" value="1"/>
</dbReference>
<dbReference type="GO" id="GO:0003677">
    <property type="term" value="F:DNA binding"/>
    <property type="evidence" value="ECO:0007669"/>
    <property type="project" value="UniProtKB-KW"/>
</dbReference>
<dbReference type="GO" id="GO:0003700">
    <property type="term" value="F:DNA-binding transcription factor activity"/>
    <property type="evidence" value="ECO:0007669"/>
    <property type="project" value="TreeGrafter"/>
</dbReference>
<dbReference type="InterPro" id="IPR036390">
    <property type="entry name" value="WH_DNA-bd_sf"/>
</dbReference>